<proteinExistence type="predicted"/>
<dbReference type="AlphaFoldDB" id="A0A0E9RLY8"/>
<reference evidence="1" key="2">
    <citation type="journal article" date="2015" name="Fish Shellfish Immunol.">
        <title>Early steps in the European eel (Anguilla anguilla)-Vibrio vulnificus interaction in the gills: Role of the RtxA13 toxin.</title>
        <authorList>
            <person name="Callol A."/>
            <person name="Pajuelo D."/>
            <person name="Ebbesson L."/>
            <person name="Teles M."/>
            <person name="MacKenzie S."/>
            <person name="Amaro C."/>
        </authorList>
    </citation>
    <scope>NUCLEOTIDE SEQUENCE</scope>
</reference>
<name>A0A0E9RLY8_ANGAN</name>
<dbReference type="EMBL" id="GBXM01079229">
    <property type="protein sequence ID" value="JAH29348.1"/>
    <property type="molecule type" value="Transcribed_RNA"/>
</dbReference>
<sequence length="61" mass="7080">MTFSVCIFGQILCMSQFSSKTEDQVSSPCINFLMQNDPFLVNEIYRTSGYWVFESPLKFHS</sequence>
<accession>A0A0E9RLY8</accession>
<reference evidence="1" key="1">
    <citation type="submission" date="2014-11" db="EMBL/GenBank/DDBJ databases">
        <authorList>
            <person name="Amaro Gonzalez C."/>
        </authorList>
    </citation>
    <scope>NUCLEOTIDE SEQUENCE</scope>
</reference>
<protein>
    <submittedName>
        <fullName evidence="1">Uncharacterized protein</fullName>
    </submittedName>
</protein>
<organism evidence="1">
    <name type="scientific">Anguilla anguilla</name>
    <name type="common">European freshwater eel</name>
    <name type="synonym">Muraena anguilla</name>
    <dbReference type="NCBI Taxonomy" id="7936"/>
    <lineage>
        <taxon>Eukaryota</taxon>
        <taxon>Metazoa</taxon>
        <taxon>Chordata</taxon>
        <taxon>Craniata</taxon>
        <taxon>Vertebrata</taxon>
        <taxon>Euteleostomi</taxon>
        <taxon>Actinopterygii</taxon>
        <taxon>Neopterygii</taxon>
        <taxon>Teleostei</taxon>
        <taxon>Anguilliformes</taxon>
        <taxon>Anguillidae</taxon>
        <taxon>Anguilla</taxon>
    </lineage>
</organism>
<evidence type="ECO:0000313" key="1">
    <source>
        <dbReference type="EMBL" id="JAH29348.1"/>
    </source>
</evidence>